<dbReference type="InterPro" id="IPR051314">
    <property type="entry name" value="AAA_ATPase_RarA/MGS1/WRNIP1"/>
</dbReference>
<dbReference type="SUPFAM" id="SSF52540">
    <property type="entry name" value="P-loop containing nucleoside triphosphate hydrolases"/>
    <property type="match status" value="1"/>
</dbReference>
<dbReference type="CDD" id="cd18139">
    <property type="entry name" value="HLD_clamp_RarA"/>
    <property type="match status" value="1"/>
</dbReference>
<keyword evidence="2" id="KW-0547">Nucleotide-binding</keyword>
<dbReference type="InterPro" id="IPR032423">
    <property type="entry name" value="AAA_assoc_2"/>
</dbReference>
<evidence type="ECO:0000313" key="5">
    <source>
        <dbReference type="EMBL" id="SFV69343.1"/>
    </source>
</evidence>
<dbReference type="Gene3D" id="3.40.50.300">
    <property type="entry name" value="P-loop containing nucleotide triphosphate hydrolases"/>
    <property type="match status" value="1"/>
</dbReference>
<proteinExistence type="inferred from homology"/>
<dbReference type="Gene3D" id="1.10.3710.10">
    <property type="entry name" value="DNA polymerase III clamp loader subunits, C-terminal domain"/>
    <property type="match status" value="1"/>
</dbReference>
<dbReference type="Pfam" id="PF16193">
    <property type="entry name" value="AAA_assoc_2"/>
    <property type="match status" value="1"/>
</dbReference>
<organism evidence="5">
    <name type="scientific">hydrothermal vent metagenome</name>
    <dbReference type="NCBI Taxonomy" id="652676"/>
    <lineage>
        <taxon>unclassified sequences</taxon>
        <taxon>metagenomes</taxon>
        <taxon>ecological metagenomes</taxon>
    </lineage>
</organism>
<dbReference type="GO" id="GO:0016887">
    <property type="term" value="F:ATP hydrolysis activity"/>
    <property type="evidence" value="ECO:0007669"/>
    <property type="project" value="InterPro"/>
</dbReference>
<dbReference type="CDD" id="cd00009">
    <property type="entry name" value="AAA"/>
    <property type="match status" value="1"/>
</dbReference>
<dbReference type="GO" id="GO:0000731">
    <property type="term" value="P:DNA synthesis involved in DNA repair"/>
    <property type="evidence" value="ECO:0007669"/>
    <property type="project" value="TreeGrafter"/>
</dbReference>
<dbReference type="GO" id="GO:0008047">
    <property type="term" value="F:enzyme activator activity"/>
    <property type="evidence" value="ECO:0007669"/>
    <property type="project" value="TreeGrafter"/>
</dbReference>
<dbReference type="PANTHER" id="PTHR13779:SF7">
    <property type="entry name" value="ATPASE WRNIP1"/>
    <property type="match status" value="1"/>
</dbReference>
<dbReference type="EMBL" id="FPHH01000120">
    <property type="protein sequence ID" value="SFV69343.1"/>
    <property type="molecule type" value="Genomic_DNA"/>
</dbReference>
<dbReference type="InterPro" id="IPR008921">
    <property type="entry name" value="DNA_pol3_clamp-load_cplx_C"/>
</dbReference>
<dbReference type="FunFam" id="1.20.272.10:FF:000001">
    <property type="entry name" value="Putative AAA family ATPase"/>
    <property type="match status" value="1"/>
</dbReference>
<keyword evidence="3" id="KW-0067">ATP-binding</keyword>
<sequence length="391" mass="43431">MDFTHLLRPESFDAIVGQEHLVQEGMPLRLLCEKGALGHSFFYGPAGVGKTSLARVIAKSMQLPFYELNATSLKIEQLRKIFDQYKNTLEKPLIFIDEVHRLSKNQQEVLLPVMETNSVLVIGASTENPFFTLTSAMRSRSMLFELKSISNESLKRLLLRAISKGAVVIDEDAQEYLVRSSGGDARAMLKLLEFASNTAQRVTLALLKSLRPNALQAGSSEAGVHYDLVSAMIKSIRGSDADAAIYYLARLIEGGESADFIARRLVILASEDVGNANPQALTLTNSTLTTVSKIGYPEARIILAQAVIYLSASPKSNSAYLAINKALQSVREGKVLEIPKNITQQNEEYLYPHDFGGYVKQEYLSEPLHFVRLKEIGYEKKMKEWLQAIKA</sequence>
<gene>
    <name evidence="5" type="ORF">MNB_SM-5-1402</name>
</gene>
<dbReference type="AlphaFoldDB" id="A0A1W1CUD7"/>
<protein>
    <submittedName>
        <fullName evidence="5">ATPase, AAA family</fullName>
    </submittedName>
</protein>
<accession>A0A1W1CUD7</accession>
<dbReference type="GO" id="GO:0017116">
    <property type="term" value="F:single-stranded DNA helicase activity"/>
    <property type="evidence" value="ECO:0007669"/>
    <property type="project" value="TreeGrafter"/>
</dbReference>
<comment type="similarity">
    <text evidence="1">Belongs to the AAA ATPase family. RarA/MGS1/WRNIP1 subfamily.</text>
</comment>
<dbReference type="Pfam" id="PF12002">
    <property type="entry name" value="MgsA_C"/>
    <property type="match status" value="1"/>
</dbReference>
<dbReference type="SMART" id="SM00382">
    <property type="entry name" value="AAA"/>
    <property type="match status" value="1"/>
</dbReference>
<dbReference type="Gene3D" id="1.10.8.60">
    <property type="match status" value="1"/>
</dbReference>
<dbReference type="InterPro" id="IPR027417">
    <property type="entry name" value="P-loop_NTPase"/>
</dbReference>
<dbReference type="InterPro" id="IPR003959">
    <property type="entry name" value="ATPase_AAA_core"/>
</dbReference>
<evidence type="ECO:0000256" key="1">
    <source>
        <dbReference type="ARBA" id="ARBA00008959"/>
    </source>
</evidence>
<dbReference type="GO" id="GO:0005524">
    <property type="term" value="F:ATP binding"/>
    <property type="evidence" value="ECO:0007669"/>
    <property type="project" value="UniProtKB-KW"/>
</dbReference>
<dbReference type="InterPro" id="IPR003593">
    <property type="entry name" value="AAA+_ATPase"/>
</dbReference>
<dbReference type="GO" id="GO:0006261">
    <property type="term" value="P:DNA-templated DNA replication"/>
    <property type="evidence" value="ECO:0007669"/>
    <property type="project" value="TreeGrafter"/>
</dbReference>
<evidence type="ECO:0000256" key="2">
    <source>
        <dbReference type="ARBA" id="ARBA00022741"/>
    </source>
</evidence>
<name>A0A1W1CUD7_9ZZZZ</name>
<dbReference type="PANTHER" id="PTHR13779">
    <property type="entry name" value="WERNER HELICASE-INTERACTING PROTEIN 1 FAMILY MEMBER"/>
    <property type="match status" value="1"/>
</dbReference>
<dbReference type="GO" id="GO:0003677">
    <property type="term" value="F:DNA binding"/>
    <property type="evidence" value="ECO:0007669"/>
    <property type="project" value="InterPro"/>
</dbReference>
<evidence type="ECO:0000256" key="3">
    <source>
        <dbReference type="ARBA" id="ARBA00022840"/>
    </source>
</evidence>
<evidence type="ECO:0000259" key="4">
    <source>
        <dbReference type="SMART" id="SM00382"/>
    </source>
</evidence>
<dbReference type="Gene3D" id="1.20.272.10">
    <property type="match status" value="1"/>
</dbReference>
<feature type="domain" description="AAA+ ATPase" evidence="4">
    <location>
        <begin position="36"/>
        <end position="148"/>
    </location>
</feature>
<dbReference type="InterPro" id="IPR021886">
    <property type="entry name" value="MgsA_C"/>
</dbReference>
<dbReference type="SUPFAM" id="SSF48019">
    <property type="entry name" value="post-AAA+ oligomerization domain-like"/>
    <property type="match status" value="1"/>
</dbReference>
<dbReference type="Pfam" id="PF00004">
    <property type="entry name" value="AAA"/>
    <property type="match status" value="1"/>
</dbReference>
<reference evidence="5" key="1">
    <citation type="submission" date="2016-10" db="EMBL/GenBank/DDBJ databases">
        <authorList>
            <person name="de Groot N.N."/>
        </authorList>
    </citation>
    <scope>NUCLEOTIDE SEQUENCE</scope>
</reference>